<proteinExistence type="predicted"/>
<protein>
    <submittedName>
        <fullName evidence="2">Uncharacterized protein</fullName>
    </submittedName>
</protein>
<feature type="transmembrane region" description="Helical" evidence="1">
    <location>
        <begin position="12"/>
        <end position="31"/>
    </location>
</feature>
<name>A0A6A1R0F6_9BURK</name>
<keyword evidence="1" id="KW-1133">Transmembrane helix</keyword>
<dbReference type="RefSeq" id="WP_151045224.1">
    <property type="nucleotide sequence ID" value="NZ_VZOT01000010.1"/>
</dbReference>
<accession>A0A6A1R0F6</accession>
<comment type="caution">
    <text evidence="2">The sequence shown here is derived from an EMBL/GenBank/DDBJ whole genome shotgun (WGS) entry which is preliminary data.</text>
</comment>
<feature type="transmembrane region" description="Helical" evidence="1">
    <location>
        <begin position="51"/>
        <end position="74"/>
    </location>
</feature>
<evidence type="ECO:0000313" key="2">
    <source>
        <dbReference type="EMBL" id="KAB0585788.1"/>
    </source>
</evidence>
<dbReference type="AlphaFoldDB" id="A0A6A1R0F6"/>
<feature type="transmembrane region" description="Helical" evidence="1">
    <location>
        <begin position="95"/>
        <end position="117"/>
    </location>
</feature>
<sequence length="121" mass="13930">MNIKVLIRWSGWIGLGIVLFLISVLLMNWLLQVPAERLPQAYRQMSATLSVGAWIQSILALVIVIYWRTILNYGRVKSIVRKHEHRRLIAARKKVSMILAAYLIVFPIGPVRTLNFISSLY</sequence>
<dbReference type="EMBL" id="VZOT01000010">
    <property type="protein sequence ID" value="KAB0585788.1"/>
    <property type="molecule type" value="Genomic_DNA"/>
</dbReference>
<keyword evidence="1" id="KW-0472">Membrane</keyword>
<reference evidence="2" key="1">
    <citation type="submission" date="2019-09" db="EMBL/GenBank/DDBJ databases">
        <title>Draft genome sequences of 48 bacterial type strains from the CCUG.</title>
        <authorList>
            <person name="Tunovic T."/>
            <person name="Pineiro-Iglesias B."/>
            <person name="Unosson C."/>
            <person name="Inganas E."/>
            <person name="Ohlen M."/>
            <person name="Cardew S."/>
            <person name="Jensie-Markopoulos S."/>
            <person name="Salva-Serra F."/>
            <person name="Jaen-Luchoro D."/>
            <person name="Karlsson R."/>
            <person name="Svensson-Stadler L."/>
            <person name="Chun J."/>
            <person name="Moore E."/>
        </authorList>
    </citation>
    <scope>NUCLEOTIDE SEQUENCE</scope>
    <source>
        <strain evidence="2">CCUG 15333</strain>
    </source>
</reference>
<keyword evidence="1" id="KW-0812">Transmembrane</keyword>
<gene>
    <name evidence="2" type="ORF">F7P80_12760</name>
</gene>
<evidence type="ECO:0000256" key="1">
    <source>
        <dbReference type="SAM" id="Phobius"/>
    </source>
</evidence>
<organism evidence="2">
    <name type="scientific">Comamonas kerstersii</name>
    <dbReference type="NCBI Taxonomy" id="225992"/>
    <lineage>
        <taxon>Bacteria</taxon>
        <taxon>Pseudomonadati</taxon>
        <taxon>Pseudomonadota</taxon>
        <taxon>Betaproteobacteria</taxon>
        <taxon>Burkholderiales</taxon>
        <taxon>Comamonadaceae</taxon>
        <taxon>Comamonas</taxon>
    </lineage>
</organism>